<dbReference type="STRING" id="157072.A0A024UAW7"/>
<dbReference type="Gene3D" id="3.40.630.30">
    <property type="match status" value="1"/>
</dbReference>
<evidence type="ECO:0000256" key="9">
    <source>
        <dbReference type="ARBA" id="ARBA00022990"/>
    </source>
</evidence>
<keyword evidence="7" id="KW-0862">Zinc</keyword>
<dbReference type="InterPro" id="IPR040706">
    <property type="entry name" value="Zf-MYST"/>
</dbReference>
<feature type="active site" description="Proton donor/acceptor" evidence="11">
    <location>
        <position position="271"/>
    </location>
</feature>
<evidence type="ECO:0000313" key="15">
    <source>
        <dbReference type="EMBL" id="ETW03561.1"/>
    </source>
</evidence>
<dbReference type="InterPro" id="IPR036388">
    <property type="entry name" value="WH-like_DNA-bd_sf"/>
</dbReference>
<evidence type="ECO:0000256" key="5">
    <source>
        <dbReference type="ARBA" id="ARBA00022723"/>
    </source>
</evidence>
<evidence type="ECO:0000256" key="1">
    <source>
        <dbReference type="ARBA" id="ARBA00004123"/>
    </source>
</evidence>
<dbReference type="OrthoDB" id="787137at2759"/>
<comment type="subcellular location">
    <subcellularLocation>
        <location evidence="1 12">Nucleus</location>
    </subcellularLocation>
</comment>
<evidence type="ECO:0000256" key="6">
    <source>
        <dbReference type="ARBA" id="ARBA00022771"/>
    </source>
</evidence>
<evidence type="ECO:0000256" key="8">
    <source>
        <dbReference type="ARBA" id="ARBA00022853"/>
    </source>
</evidence>
<dbReference type="InterPro" id="IPR002717">
    <property type="entry name" value="HAT_MYST-type"/>
</dbReference>
<dbReference type="GeneID" id="20082027"/>
<organism evidence="15">
    <name type="scientific">Aphanomyces invadans</name>
    <dbReference type="NCBI Taxonomy" id="157072"/>
    <lineage>
        <taxon>Eukaryota</taxon>
        <taxon>Sar</taxon>
        <taxon>Stramenopiles</taxon>
        <taxon>Oomycota</taxon>
        <taxon>Saprolegniomycetes</taxon>
        <taxon>Saprolegniales</taxon>
        <taxon>Verrucalvaceae</taxon>
        <taxon>Aphanomyces</taxon>
    </lineage>
</organism>
<dbReference type="PANTHER" id="PTHR10615">
    <property type="entry name" value="HISTONE ACETYLTRANSFERASE"/>
    <property type="match status" value="1"/>
</dbReference>
<feature type="region of interest" description="Disordered" evidence="13">
    <location>
        <begin position="19"/>
        <end position="41"/>
    </location>
</feature>
<keyword evidence="4" id="KW-0808">Transferase</keyword>
<dbReference type="GO" id="GO:0000785">
    <property type="term" value="C:chromatin"/>
    <property type="evidence" value="ECO:0007669"/>
    <property type="project" value="TreeGrafter"/>
</dbReference>
<protein>
    <recommendedName>
        <fullName evidence="3 12">Histone acetyltransferase</fullName>
        <ecNumber evidence="3 12">2.3.1.48</ecNumber>
    </recommendedName>
</protein>
<dbReference type="GO" id="GO:0003712">
    <property type="term" value="F:transcription coregulator activity"/>
    <property type="evidence" value="ECO:0007669"/>
    <property type="project" value="TreeGrafter"/>
</dbReference>
<dbReference type="PROSITE" id="PS51726">
    <property type="entry name" value="MYST_HAT"/>
    <property type="match status" value="1"/>
</dbReference>
<dbReference type="InterPro" id="IPR016181">
    <property type="entry name" value="Acyl_CoA_acyltransferase"/>
</dbReference>
<dbReference type="SUPFAM" id="SSF55729">
    <property type="entry name" value="Acyl-CoA N-acyltransferases (Nat)"/>
    <property type="match status" value="1"/>
</dbReference>
<evidence type="ECO:0000256" key="2">
    <source>
        <dbReference type="ARBA" id="ARBA00010107"/>
    </source>
</evidence>
<dbReference type="Gene3D" id="1.10.10.10">
    <property type="entry name" value="Winged helix-like DNA-binding domain superfamily/Winged helix DNA-binding domain"/>
    <property type="match status" value="1"/>
</dbReference>
<accession>A0A024UAW7</accession>
<dbReference type="eggNOG" id="KOG2747">
    <property type="taxonomic scope" value="Eukaryota"/>
</dbReference>
<dbReference type="RefSeq" id="XP_008867790.1">
    <property type="nucleotide sequence ID" value="XM_008869568.1"/>
</dbReference>
<proteinExistence type="inferred from homology"/>
<name>A0A024UAW7_9STRA</name>
<keyword evidence="8" id="KW-0156">Chromatin regulator</keyword>
<dbReference type="GO" id="GO:0004402">
    <property type="term" value="F:histone acetyltransferase activity"/>
    <property type="evidence" value="ECO:0007669"/>
    <property type="project" value="InterPro"/>
</dbReference>
<comment type="similarity">
    <text evidence="2 12">Belongs to the MYST (SAS/MOZ) family.</text>
</comment>
<dbReference type="GO" id="GO:0003682">
    <property type="term" value="F:chromatin binding"/>
    <property type="evidence" value="ECO:0007669"/>
    <property type="project" value="TreeGrafter"/>
</dbReference>
<sequence length="383" mass="43227">MLLRRRTAESEQLLSQPALKRRGQVGSGGHRPIEPATTRSTASAFSAFKRTKMSNFVANDVPAKVAEVSPHGKWHALDTENKMQMQQVPVVEFGRFEIETWYPSPYPTHMYPDNKLFVCEDCLGYTSTKRLLEHHRNDDCPLAKQRPPGRTIYEEAMPDAPSSSLVLVEVDGMTSSTYCQNLCLLAKLFMDQKTLYFDVSVFWFYLLCIDDKRTGGVHPVGYFSKEKANPDQYNLSCIVVFPPYQRQGYGSLLLSLSYELTKREHTVGTPEKPLSALGRSAYMEYWRFIVLTELCKMGSSTSAVSIQKLSATTAIKPEDIIETLRACQDLVVSEKTVRATAKTPMKQTFGICHVTAKALLAASRPVRLCRPRLLKWTPPKVLR</sequence>
<evidence type="ECO:0000256" key="11">
    <source>
        <dbReference type="PIRSR" id="PIRSR602717-51"/>
    </source>
</evidence>
<dbReference type="EMBL" id="KI913959">
    <property type="protein sequence ID" value="ETW03561.1"/>
    <property type="molecule type" value="Genomic_DNA"/>
</dbReference>
<gene>
    <name evidence="15" type="ORF">H310_04977</name>
</gene>
<dbReference type="InterPro" id="IPR050603">
    <property type="entry name" value="MYST_HAT"/>
</dbReference>
<keyword evidence="10 12" id="KW-0539">Nucleus</keyword>
<keyword evidence="9" id="KW-0007">Acetylation</keyword>
<dbReference type="GO" id="GO:0008270">
    <property type="term" value="F:zinc ion binding"/>
    <property type="evidence" value="ECO:0007669"/>
    <property type="project" value="UniProtKB-KW"/>
</dbReference>
<evidence type="ECO:0000256" key="10">
    <source>
        <dbReference type="ARBA" id="ARBA00023242"/>
    </source>
</evidence>
<dbReference type="Gene3D" id="3.30.60.60">
    <property type="entry name" value="N-acetyl transferase-like"/>
    <property type="match status" value="1"/>
</dbReference>
<evidence type="ECO:0000256" key="13">
    <source>
        <dbReference type="SAM" id="MobiDB-lite"/>
    </source>
</evidence>
<comment type="catalytic activity">
    <reaction evidence="12">
        <text>L-lysyl-[protein] + acetyl-CoA = N(6)-acetyl-L-lysyl-[protein] + CoA + H(+)</text>
        <dbReference type="Rhea" id="RHEA:45948"/>
        <dbReference type="Rhea" id="RHEA-COMP:9752"/>
        <dbReference type="Rhea" id="RHEA-COMP:10731"/>
        <dbReference type="ChEBI" id="CHEBI:15378"/>
        <dbReference type="ChEBI" id="CHEBI:29969"/>
        <dbReference type="ChEBI" id="CHEBI:57287"/>
        <dbReference type="ChEBI" id="CHEBI:57288"/>
        <dbReference type="ChEBI" id="CHEBI:61930"/>
        <dbReference type="EC" id="2.3.1.48"/>
    </reaction>
</comment>
<dbReference type="AlphaFoldDB" id="A0A024UAW7"/>
<evidence type="ECO:0000259" key="14">
    <source>
        <dbReference type="PROSITE" id="PS51726"/>
    </source>
</evidence>
<evidence type="ECO:0000256" key="4">
    <source>
        <dbReference type="ARBA" id="ARBA00022679"/>
    </source>
</evidence>
<dbReference type="Pfam" id="PF01853">
    <property type="entry name" value="MOZ_SAS"/>
    <property type="match status" value="1"/>
</dbReference>
<evidence type="ECO:0000256" key="12">
    <source>
        <dbReference type="RuleBase" id="RU361211"/>
    </source>
</evidence>
<dbReference type="VEuPathDB" id="FungiDB:H310_04977"/>
<evidence type="ECO:0000256" key="7">
    <source>
        <dbReference type="ARBA" id="ARBA00022833"/>
    </source>
</evidence>
<dbReference type="PANTHER" id="PTHR10615:SF161">
    <property type="entry name" value="HISTONE ACETYLTRANSFERASE KAT7"/>
    <property type="match status" value="1"/>
</dbReference>
<dbReference type="EC" id="2.3.1.48" evidence="3 12"/>
<keyword evidence="6" id="KW-0863">Zinc-finger</keyword>
<dbReference type="GO" id="GO:0006357">
    <property type="term" value="P:regulation of transcription by RNA polymerase II"/>
    <property type="evidence" value="ECO:0007669"/>
    <property type="project" value="TreeGrafter"/>
</dbReference>
<dbReference type="GO" id="GO:0005634">
    <property type="term" value="C:nucleus"/>
    <property type="evidence" value="ECO:0007669"/>
    <property type="project" value="UniProtKB-SubCell"/>
</dbReference>
<evidence type="ECO:0000256" key="3">
    <source>
        <dbReference type="ARBA" id="ARBA00013184"/>
    </source>
</evidence>
<reference evidence="15" key="1">
    <citation type="submission" date="2013-12" db="EMBL/GenBank/DDBJ databases">
        <title>The Genome Sequence of Aphanomyces invadans NJM9701.</title>
        <authorList>
            <consortium name="The Broad Institute Genomics Platform"/>
            <person name="Russ C."/>
            <person name="Tyler B."/>
            <person name="van West P."/>
            <person name="Dieguez-Uribeondo J."/>
            <person name="Young S.K."/>
            <person name="Zeng Q."/>
            <person name="Gargeya S."/>
            <person name="Fitzgerald M."/>
            <person name="Abouelleil A."/>
            <person name="Alvarado L."/>
            <person name="Chapman S.B."/>
            <person name="Gainer-Dewar J."/>
            <person name="Goldberg J."/>
            <person name="Griggs A."/>
            <person name="Gujja S."/>
            <person name="Hansen M."/>
            <person name="Howarth C."/>
            <person name="Imamovic A."/>
            <person name="Ireland A."/>
            <person name="Larimer J."/>
            <person name="McCowan C."/>
            <person name="Murphy C."/>
            <person name="Pearson M."/>
            <person name="Poon T.W."/>
            <person name="Priest M."/>
            <person name="Roberts A."/>
            <person name="Saif S."/>
            <person name="Shea T."/>
            <person name="Sykes S."/>
            <person name="Wortman J."/>
            <person name="Nusbaum C."/>
            <person name="Birren B."/>
        </authorList>
    </citation>
    <scope>NUCLEOTIDE SEQUENCE [LARGE SCALE GENOMIC DNA]</scope>
    <source>
        <strain evidence="15">NJM9701</strain>
    </source>
</reference>
<keyword evidence="5" id="KW-0479">Metal-binding</keyword>
<feature type="domain" description="MYST-type HAT" evidence="14">
    <location>
        <begin position="83"/>
        <end position="378"/>
    </location>
</feature>
<dbReference type="CDD" id="cd04301">
    <property type="entry name" value="NAT_SF"/>
    <property type="match status" value="1"/>
</dbReference>
<dbReference type="Pfam" id="PF17772">
    <property type="entry name" value="zf-MYST"/>
    <property type="match status" value="1"/>
</dbReference>